<evidence type="ECO:0000313" key="2">
    <source>
        <dbReference type="Proteomes" id="UP001595699"/>
    </source>
</evidence>
<accession>A0ABV7YAQ3</accession>
<organism evidence="1 2">
    <name type="scientific">Tenggerimyces flavus</name>
    <dbReference type="NCBI Taxonomy" id="1708749"/>
    <lineage>
        <taxon>Bacteria</taxon>
        <taxon>Bacillati</taxon>
        <taxon>Actinomycetota</taxon>
        <taxon>Actinomycetes</taxon>
        <taxon>Propionibacteriales</taxon>
        <taxon>Nocardioidaceae</taxon>
        <taxon>Tenggerimyces</taxon>
    </lineage>
</organism>
<dbReference type="RefSeq" id="WP_205117471.1">
    <property type="nucleotide sequence ID" value="NZ_JAFBCM010000001.1"/>
</dbReference>
<protein>
    <submittedName>
        <fullName evidence="1">Uncharacterized protein</fullName>
    </submittedName>
</protein>
<comment type="caution">
    <text evidence="1">The sequence shown here is derived from an EMBL/GenBank/DDBJ whole genome shotgun (WGS) entry which is preliminary data.</text>
</comment>
<dbReference type="EMBL" id="JBHRZH010000006">
    <property type="protein sequence ID" value="MFC3761258.1"/>
    <property type="molecule type" value="Genomic_DNA"/>
</dbReference>
<dbReference type="Proteomes" id="UP001595699">
    <property type="component" value="Unassembled WGS sequence"/>
</dbReference>
<keyword evidence="2" id="KW-1185">Reference proteome</keyword>
<evidence type="ECO:0000313" key="1">
    <source>
        <dbReference type="EMBL" id="MFC3761258.1"/>
    </source>
</evidence>
<name>A0ABV7YAQ3_9ACTN</name>
<sequence length="47" mass="4856">MNAIVIVLFVVQSLQAPAVAALGAAAVICAAFAVLEYRATRAVPQEQ</sequence>
<gene>
    <name evidence="1" type="ORF">ACFOUW_10435</name>
</gene>
<reference evidence="2" key="1">
    <citation type="journal article" date="2019" name="Int. J. Syst. Evol. Microbiol.">
        <title>The Global Catalogue of Microorganisms (GCM) 10K type strain sequencing project: providing services to taxonomists for standard genome sequencing and annotation.</title>
        <authorList>
            <consortium name="The Broad Institute Genomics Platform"/>
            <consortium name="The Broad Institute Genome Sequencing Center for Infectious Disease"/>
            <person name="Wu L."/>
            <person name="Ma J."/>
        </authorList>
    </citation>
    <scope>NUCLEOTIDE SEQUENCE [LARGE SCALE GENOMIC DNA]</scope>
    <source>
        <strain evidence="2">CGMCC 4.7241</strain>
    </source>
</reference>
<proteinExistence type="predicted"/>